<dbReference type="EMBL" id="CM056810">
    <property type="protein sequence ID" value="KAJ8642572.1"/>
    <property type="molecule type" value="Genomic_DNA"/>
</dbReference>
<proteinExistence type="predicted"/>
<gene>
    <name evidence="1" type="ORF">MRB53_004320</name>
</gene>
<protein>
    <submittedName>
        <fullName evidence="1">Uncharacterized protein</fullName>
    </submittedName>
</protein>
<evidence type="ECO:0000313" key="1">
    <source>
        <dbReference type="EMBL" id="KAJ8642572.1"/>
    </source>
</evidence>
<keyword evidence="2" id="KW-1185">Reference proteome</keyword>
<dbReference type="Proteomes" id="UP001234297">
    <property type="component" value="Chromosome 2"/>
</dbReference>
<sequence>MSLLQTVLPNPRFLNPNPNPLIFFSSSKNPKPSKPLRLSVSAAASDPNQNPNPNPNANPNPNSKPPRRGRRPKPATPQNTNDSSDEIFPSTIPRKPRRGRRSKAVAVEDFVRDSLERTFVSIRKQNSGVLDGKEEILKKRIEEPDNEDDDEDVNDGRSGKEVVEEDDPDWPVDTDVGWGIRASDYFEQYPIKNVVVDGVEIDWEGELDDSWVKEINILEWEGFAFHPSPLMVLVFERYNRAADNWRLLKELEKAIKVYWNAKDRLPPRTVKFDVNIEKDLAYALKVKECPQLLFLRGQKIMYREKEFRTADELFLFKGWLNSLCSEEGYLEVVEPRVSSDAVKDFGARSFPNYDFNPRILFVVYHSTKMYGRKASQLVRELASSESGQLTAFNNDLFDQVIKECNEHQVQLQSLLRKIQDDGLDIQTTKNADHFGAVAHHLSLIRNKRCLMAYMHNRAEIIRSLRWKVGPVLPQEIQQKLSYSEEEYFKNHSTALESYMSELDLDLTVDMVPPKDPYIQVRVLDDIGDVLLGDQSASLMRNSVHSLKRTDAEQFISQGLMEEFLE</sequence>
<comment type="caution">
    <text evidence="1">The sequence shown here is derived from an EMBL/GenBank/DDBJ whole genome shotgun (WGS) entry which is preliminary data.</text>
</comment>
<name>A0ACC2MBQ8_PERAE</name>
<reference evidence="1 2" key="1">
    <citation type="journal article" date="2022" name="Hortic Res">
        <title>A haplotype resolved chromosomal level avocado genome allows analysis of novel avocado genes.</title>
        <authorList>
            <person name="Nath O."/>
            <person name="Fletcher S.J."/>
            <person name="Hayward A."/>
            <person name="Shaw L.M."/>
            <person name="Masouleh A.K."/>
            <person name="Furtado A."/>
            <person name="Henry R.J."/>
            <person name="Mitter N."/>
        </authorList>
    </citation>
    <scope>NUCLEOTIDE SEQUENCE [LARGE SCALE GENOMIC DNA]</scope>
    <source>
        <strain evidence="2">cv. Hass</strain>
    </source>
</reference>
<accession>A0ACC2MBQ8</accession>
<organism evidence="1 2">
    <name type="scientific">Persea americana</name>
    <name type="common">Avocado</name>
    <dbReference type="NCBI Taxonomy" id="3435"/>
    <lineage>
        <taxon>Eukaryota</taxon>
        <taxon>Viridiplantae</taxon>
        <taxon>Streptophyta</taxon>
        <taxon>Embryophyta</taxon>
        <taxon>Tracheophyta</taxon>
        <taxon>Spermatophyta</taxon>
        <taxon>Magnoliopsida</taxon>
        <taxon>Magnoliidae</taxon>
        <taxon>Laurales</taxon>
        <taxon>Lauraceae</taxon>
        <taxon>Persea</taxon>
    </lineage>
</organism>
<evidence type="ECO:0000313" key="2">
    <source>
        <dbReference type="Proteomes" id="UP001234297"/>
    </source>
</evidence>